<evidence type="ECO:0000313" key="4">
    <source>
        <dbReference type="Proteomes" id="UP001055712"/>
    </source>
</evidence>
<dbReference type="SUPFAM" id="SSF50475">
    <property type="entry name" value="FMN-binding split barrel"/>
    <property type="match status" value="1"/>
</dbReference>
<keyword evidence="1" id="KW-0812">Transmembrane</keyword>
<dbReference type="Pfam" id="PF01613">
    <property type="entry name" value="Flavin_Reduct"/>
    <property type="match status" value="1"/>
</dbReference>
<dbReference type="EMBL" id="SIDB01000004">
    <property type="protein sequence ID" value="KAI3433352.1"/>
    <property type="molecule type" value="Genomic_DNA"/>
</dbReference>
<reference evidence="3" key="1">
    <citation type="journal article" date="2019" name="Plant J.">
        <title>Chlorella vulgaris genome assembly and annotation reveals the molecular basis for metabolic acclimation to high light conditions.</title>
        <authorList>
            <person name="Cecchin M."/>
            <person name="Marcolungo L."/>
            <person name="Rossato M."/>
            <person name="Girolomoni L."/>
            <person name="Cosentino E."/>
            <person name="Cuine S."/>
            <person name="Li-Beisson Y."/>
            <person name="Delledonne M."/>
            <person name="Ballottari M."/>
        </authorList>
    </citation>
    <scope>NUCLEOTIDE SEQUENCE</scope>
    <source>
        <strain evidence="3">211/11P</strain>
    </source>
</reference>
<reference evidence="3" key="2">
    <citation type="submission" date="2020-11" db="EMBL/GenBank/DDBJ databases">
        <authorList>
            <person name="Cecchin M."/>
            <person name="Marcolungo L."/>
            <person name="Rossato M."/>
            <person name="Girolomoni L."/>
            <person name="Cosentino E."/>
            <person name="Cuine S."/>
            <person name="Li-Beisson Y."/>
            <person name="Delledonne M."/>
            <person name="Ballottari M."/>
        </authorList>
    </citation>
    <scope>NUCLEOTIDE SEQUENCE</scope>
    <source>
        <strain evidence="3">211/11P</strain>
        <tissue evidence="3">Whole cell</tissue>
    </source>
</reference>
<keyword evidence="1" id="KW-0472">Membrane</keyword>
<dbReference type="Gene3D" id="2.30.110.10">
    <property type="entry name" value="Electron Transport, Fmn-binding Protein, Chain A"/>
    <property type="match status" value="1"/>
</dbReference>
<gene>
    <name evidence="3" type="ORF">D9Q98_003170</name>
</gene>
<feature type="transmembrane region" description="Helical" evidence="1">
    <location>
        <begin position="310"/>
        <end position="332"/>
    </location>
</feature>
<feature type="transmembrane region" description="Helical" evidence="1">
    <location>
        <begin position="352"/>
        <end position="372"/>
    </location>
</feature>
<dbReference type="GO" id="GO:0010181">
    <property type="term" value="F:FMN binding"/>
    <property type="evidence" value="ECO:0007669"/>
    <property type="project" value="InterPro"/>
</dbReference>
<dbReference type="AlphaFoldDB" id="A0A9D4YY78"/>
<dbReference type="OrthoDB" id="507659at2759"/>
<proteinExistence type="predicted"/>
<feature type="domain" description="Flavin reductase like" evidence="2">
    <location>
        <begin position="45"/>
        <end position="181"/>
    </location>
</feature>
<keyword evidence="1" id="KW-1133">Transmembrane helix</keyword>
<comment type="caution">
    <text evidence="3">The sequence shown here is derived from an EMBL/GenBank/DDBJ whole genome shotgun (WGS) entry which is preliminary data.</text>
</comment>
<evidence type="ECO:0000256" key="1">
    <source>
        <dbReference type="SAM" id="Phobius"/>
    </source>
</evidence>
<keyword evidence="4" id="KW-1185">Reference proteome</keyword>
<dbReference type="InterPro" id="IPR012349">
    <property type="entry name" value="Split_barrel_FMN-bd"/>
</dbReference>
<sequence>MLGGRLHSGMSGIAQAAAAARQTGGDAAIDSAAQQQQQPPPYAQLSMPVYSLATVDPSGSSPTMNLVTYAAPISLEPRHFALGLFVGTLSWQNMLATRSGVLQVLGEQHAALFDLLGRTSGRDVDKLRELAARGAQVTRRTADGVPLLDDSLGWMQLRIAADPVKCGNHDVVICEVVEFGGGAAALQTVQAASTHPARPLYTAHLRQLGLILASLSSGGGVLLVASLQLVIGLALLGVYEGYKTSYLSSGFGGGGGEAGALSEEAQRQLAAERAIFLHTPLDFLFWFSCLCQISALFGLAGIFTSQPTLCTIFFAYNLVQTVLSLSFFVDVLADKHIKYVGQMANVAGYEQAAAGLLFTIFALSIASLYFTVRAVGEIKQKQRESYHEMAVVSDALQFEPDLP</sequence>
<protein>
    <recommendedName>
        <fullName evidence="2">Flavin reductase like domain-containing protein</fullName>
    </recommendedName>
</protein>
<feature type="transmembrane region" description="Helical" evidence="1">
    <location>
        <begin position="283"/>
        <end position="303"/>
    </location>
</feature>
<feature type="transmembrane region" description="Helical" evidence="1">
    <location>
        <begin position="208"/>
        <end position="239"/>
    </location>
</feature>
<dbReference type="InterPro" id="IPR002563">
    <property type="entry name" value="Flavin_Rdtase-like_dom"/>
</dbReference>
<accession>A0A9D4YY78</accession>
<name>A0A9D4YY78_CHLVU</name>
<evidence type="ECO:0000259" key="2">
    <source>
        <dbReference type="Pfam" id="PF01613"/>
    </source>
</evidence>
<evidence type="ECO:0000313" key="3">
    <source>
        <dbReference type="EMBL" id="KAI3433352.1"/>
    </source>
</evidence>
<dbReference type="Proteomes" id="UP001055712">
    <property type="component" value="Unassembled WGS sequence"/>
</dbReference>
<organism evidence="3 4">
    <name type="scientific">Chlorella vulgaris</name>
    <name type="common">Green alga</name>
    <dbReference type="NCBI Taxonomy" id="3077"/>
    <lineage>
        <taxon>Eukaryota</taxon>
        <taxon>Viridiplantae</taxon>
        <taxon>Chlorophyta</taxon>
        <taxon>core chlorophytes</taxon>
        <taxon>Trebouxiophyceae</taxon>
        <taxon>Chlorellales</taxon>
        <taxon>Chlorellaceae</taxon>
        <taxon>Chlorella clade</taxon>
        <taxon>Chlorella</taxon>
    </lineage>
</organism>